<organism evidence="1 2">
    <name type="scientific">Candidatus Kaiserbacteria bacterium RIFCSPHIGHO2_02_FULL_49_34</name>
    <dbReference type="NCBI Taxonomy" id="1798491"/>
    <lineage>
        <taxon>Bacteria</taxon>
        <taxon>Candidatus Kaiseribacteriota</taxon>
    </lineage>
</organism>
<protein>
    <recommendedName>
        <fullName evidence="3">SIMPL domain-containing protein</fullName>
    </recommendedName>
</protein>
<dbReference type="GO" id="GO:0006974">
    <property type="term" value="P:DNA damage response"/>
    <property type="evidence" value="ECO:0007669"/>
    <property type="project" value="TreeGrafter"/>
</dbReference>
<dbReference type="InterPro" id="IPR007497">
    <property type="entry name" value="SIMPL/DUF541"/>
</dbReference>
<dbReference type="Proteomes" id="UP000176511">
    <property type="component" value="Unassembled WGS sequence"/>
</dbReference>
<dbReference type="EMBL" id="MFLE01000013">
    <property type="protein sequence ID" value="OGG61970.1"/>
    <property type="molecule type" value="Genomic_DNA"/>
</dbReference>
<dbReference type="Pfam" id="PF04402">
    <property type="entry name" value="SIMPL"/>
    <property type="match status" value="1"/>
</dbReference>
<accession>A0A1F6DKZ3</accession>
<proteinExistence type="predicted"/>
<dbReference type="AlphaFoldDB" id="A0A1F6DKZ3"/>
<dbReference type="Gene3D" id="3.30.70.2970">
    <property type="entry name" value="Protein of unknown function (DUF541), domain 2"/>
    <property type="match status" value="1"/>
</dbReference>
<comment type="caution">
    <text evidence="1">The sequence shown here is derived from an EMBL/GenBank/DDBJ whole genome shotgun (WGS) entry which is preliminary data.</text>
</comment>
<dbReference type="InterPro" id="IPR052022">
    <property type="entry name" value="26kDa_periplasmic_antigen"/>
</dbReference>
<evidence type="ECO:0008006" key="3">
    <source>
        <dbReference type="Google" id="ProtNLM"/>
    </source>
</evidence>
<dbReference type="PANTHER" id="PTHR34387:SF2">
    <property type="entry name" value="SLR1258 PROTEIN"/>
    <property type="match status" value="1"/>
</dbReference>
<dbReference type="STRING" id="1798491.A3C87_01810"/>
<sequence>MSPLTSLRYMGTLVPVLAGSLIFAAVAFGIHELRVSSPHFGIDPTISIQGTGTITAKPDIASFSFNVHSEEETQEATQAKAAERENAILSYLREQGVADEDLKTSGYNLSPRYEYKIDTTCRTYCPGEQVQIGYQVDETVTVTVRDLARAGEFIAGAGARGAENISQLSYSIEDDAAFREEAIALAVKDAYEKAKTRAKSLNMRLGKLQSFSEQFSEPYYPVYSTKAMSLDESSSATPELPTGEREIKASVSATYYLK</sequence>
<reference evidence="1 2" key="1">
    <citation type="journal article" date="2016" name="Nat. Commun.">
        <title>Thousands of microbial genomes shed light on interconnected biogeochemical processes in an aquifer system.</title>
        <authorList>
            <person name="Anantharaman K."/>
            <person name="Brown C.T."/>
            <person name="Hug L.A."/>
            <person name="Sharon I."/>
            <person name="Castelle C.J."/>
            <person name="Probst A.J."/>
            <person name="Thomas B.C."/>
            <person name="Singh A."/>
            <person name="Wilkins M.J."/>
            <person name="Karaoz U."/>
            <person name="Brodie E.L."/>
            <person name="Williams K.H."/>
            <person name="Hubbard S.S."/>
            <person name="Banfield J.F."/>
        </authorList>
    </citation>
    <scope>NUCLEOTIDE SEQUENCE [LARGE SCALE GENOMIC DNA]</scope>
</reference>
<dbReference type="PANTHER" id="PTHR34387">
    <property type="entry name" value="SLR1258 PROTEIN"/>
    <property type="match status" value="1"/>
</dbReference>
<evidence type="ECO:0000313" key="2">
    <source>
        <dbReference type="Proteomes" id="UP000176511"/>
    </source>
</evidence>
<dbReference type="Gene3D" id="3.30.110.170">
    <property type="entry name" value="Protein of unknown function (DUF541), domain 1"/>
    <property type="match status" value="1"/>
</dbReference>
<evidence type="ECO:0000313" key="1">
    <source>
        <dbReference type="EMBL" id="OGG61970.1"/>
    </source>
</evidence>
<gene>
    <name evidence="1" type="ORF">A3C87_01810</name>
</gene>
<name>A0A1F6DKZ3_9BACT</name>